<evidence type="ECO:0000256" key="2">
    <source>
        <dbReference type="ARBA" id="ARBA00023002"/>
    </source>
</evidence>
<evidence type="ECO:0000256" key="1">
    <source>
        <dbReference type="ARBA" id="ARBA00022723"/>
    </source>
</evidence>
<evidence type="ECO:0000256" key="3">
    <source>
        <dbReference type="ARBA" id="ARBA00023008"/>
    </source>
</evidence>
<comment type="caution">
    <text evidence="9">The sequence shown here is derived from an EMBL/GenBank/DDBJ whole genome shotgun (WGS) entry which is preliminary data.</text>
</comment>
<dbReference type="EMBL" id="BAAAEM010000002">
    <property type="protein sequence ID" value="GAA0472466.1"/>
    <property type="molecule type" value="Genomic_DNA"/>
</dbReference>
<organism evidence="9 10">
    <name type="scientific">Parasphingorhabdus litoris</name>
    <dbReference type="NCBI Taxonomy" id="394733"/>
    <lineage>
        <taxon>Bacteria</taxon>
        <taxon>Pseudomonadati</taxon>
        <taxon>Pseudomonadota</taxon>
        <taxon>Alphaproteobacteria</taxon>
        <taxon>Sphingomonadales</taxon>
        <taxon>Sphingomonadaceae</taxon>
        <taxon>Parasphingorhabdus</taxon>
    </lineage>
</organism>
<dbReference type="SUPFAM" id="SSF49503">
    <property type="entry name" value="Cupredoxins"/>
    <property type="match status" value="3"/>
</dbReference>
<keyword evidence="10" id="KW-1185">Reference proteome</keyword>
<reference evidence="10" key="1">
    <citation type="journal article" date="2019" name="Int. J. Syst. Evol. Microbiol.">
        <title>The Global Catalogue of Microorganisms (GCM) 10K type strain sequencing project: providing services to taxonomists for standard genome sequencing and annotation.</title>
        <authorList>
            <consortium name="The Broad Institute Genomics Platform"/>
            <consortium name="The Broad Institute Genome Sequencing Center for Infectious Disease"/>
            <person name="Wu L."/>
            <person name="Ma J."/>
        </authorList>
    </citation>
    <scope>NUCLEOTIDE SEQUENCE [LARGE SCALE GENOMIC DNA]</scope>
    <source>
        <strain evidence="10">JCM 14162</strain>
    </source>
</reference>
<dbReference type="PANTHER" id="PTHR11709:SF394">
    <property type="entry name" value="FI03373P-RELATED"/>
    <property type="match status" value="1"/>
</dbReference>
<dbReference type="PANTHER" id="PTHR11709">
    <property type="entry name" value="MULTI-COPPER OXIDASE"/>
    <property type="match status" value="1"/>
</dbReference>
<dbReference type="CDD" id="cd13874">
    <property type="entry name" value="CuRO_2_CopA"/>
    <property type="match status" value="1"/>
</dbReference>
<keyword evidence="2" id="KW-0560">Oxidoreductase</keyword>
<dbReference type="InterPro" id="IPR001117">
    <property type="entry name" value="Cu-oxidase_2nd"/>
</dbReference>
<feature type="domain" description="Plastocyanin-like" evidence="7">
    <location>
        <begin position="506"/>
        <end position="622"/>
    </location>
</feature>
<evidence type="ECO:0000313" key="9">
    <source>
        <dbReference type="EMBL" id="GAA0472466.1"/>
    </source>
</evidence>
<dbReference type="RefSeq" id="WP_407673751.1">
    <property type="nucleotide sequence ID" value="NZ_BAAAEM010000002.1"/>
</dbReference>
<feature type="region of interest" description="Disordered" evidence="4">
    <location>
        <begin position="397"/>
        <end position="421"/>
    </location>
</feature>
<dbReference type="CDD" id="cd13896">
    <property type="entry name" value="CuRO_3_CopA"/>
    <property type="match status" value="1"/>
</dbReference>
<feature type="compositionally biased region" description="Basic and acidic residues" evidence="4">
    <location>
        <begin position="397"/>
        <end position="418"/>
    </location>
</feature>
<evidence type="ECO:0000256" key="5">
    <source>
        <dbReference type="SAM" id="SignalP"/>
    </source>
</evidence>
<dbReference type="PROSITE" id="PS00079">
    <property type="entry name" value="MULTICOPPER_OXIDASE1"/>
    <property type="match status" value="1"/>
</dbReference>
<keyword evidence="5" id="KW-0732">Signal</keyword>
<gene>
    <name evidence="9" type="ORF">GCM10009096_12020</name>
</gene>
<dbReference type="InterPro" id="IPR002355">
    <property type="entry name" value="Cu_oxidase_Cu_BS"/>
</dbReference>
<accession>A0ABP3K624</accession>
<dbReference type="NCBIfam" id="TIGR01480">
    <property type="entry name" value="copper_res_A"/>
    <property type="match status" value="1"/>
</dbReference>
<dbReference type="InterPro" id="IPR034279">
    <property type="entry name" value="CuRO_3_CopA"/>
</dbReference>
<feature type="domain" description="Plastocyanin-like" evidence="8">
    <location>
        <begin position="68"/>
        <end position="168"/>
    </location>
</feature>
<evidence type="ECO:0000259" key="6">
    <source>
        <dbReference type="Pfam" id="PF00394"/>
    </source>
</evidence>
<dbReference type="InterPro" id="IPR033138">
    <property type="entry name" value="Cu_oxidase_CS"/>
</dbReference>
<dbReference type="Pfam" id="PF07731">
    <property type="entry name" value="Cu-oxidase_2"/>
    <property type="match status" value="1"/>
</dbReference>
<dbReference type="InterPro" id="IPR008972">
    <property type="entry name" value="Cupredoxin"/>
</dbReference>
<evidence type="ECO:0000256" key="4">
    <source>
        <dbReference type="SAM" id="MobiDB-lite"/>
    </source>
</evidence>
<dbReference type="InterPro" id="IPR006376">
    <property type="entry name" value="Cu-R_CopA"/>
</dbReference>
<evidence type="ECO:0000259" key="7">
    <source>
        <dbReference type="Pfam" id="PF07731"/>
    </source>
</evidence>
<evidence type="ECO:0000313" key="10">
    <source>
        <dbReference type="Proteomes" id="UP001500713"/>
    </source>
</evidence>
<feature type="chain" id="PRO_5046727240" evidence="5">
    <location>
        <begin position="24"/>
        <end position="630"/>
    </location>
</feature>
<protein>
    <submittedName>
        <fullName evidence="9">Copper resistance system multicopper oxidase</fullName>
    </submittedName>
</protein>
<dbReference type="PROSITE" id="PS51318">
    <property type="entry name" value="TAT"/>
    <property type="match status" value="1"/>
</dbReference>
<evidence type="ECO:0000259" key="8">
    <source>
        <dbReference type="Pfam" id="PF07732"/>
    </source>
</evidence>
<dbReference type="Gene3D" id="2.60.40.420">
    <property type="entry name" value="Cupredoxins - blue copper proteins"/>
    <property type="match status" value="3"/>
</dbReference>
<keyword evidence="3" id="KW-0186">Copper</keyword>
<dbReference type="InterPro" id="IPR011706">
    <property type="entry name" value="Cu-oxidase_C"/>
</dbReference>
<feature type="domain" description="Plastocyanin-like" evidence="6">
    <location>
        <begin position="244"/>
        <end position="339"/>
    </location>
</feature>
<dbReference type="Proteomes" id="UP001500713">
    <property type="component" value="Unassembled WGS sequence"/>
</dbReference>
<dbReference type="InterPro" id="IPR011707">
    <property type="entry name" value="Cu-oxidase-like_N"/>
</dbReference>
<proteinExistence type="predicted"/>
<keyword evidence="1" id="KW-0479">Metal-binding</keyword>
<feature type="signal peptide" evidence="5">
    <location>
        <begin position="1"/>
        <end position="23"/>
    </location>
</feature>
<dbReference type="Pfam" id="PF07732">
    <property type="entry name" value="Cu-oxidase_3"/>
    <property type="match status" value="1"/>
</dbReference>
<name>A0ABP3K624_9SPHN</name>
<sequence>MYMIKSNLAISRRNMIGSLAALAGTTALPMPAWAMGKMGGRVRNGMDQLSGPDVDLHVGSGLFRTGSRSGHAIAVNGTVPGPLIRLREGQDVRLNVHNMLDEDSSVHWHGLLLPFQFDGVPGISFPGIKPGERFTAPFKVRQHGTYWWHSHSGLQEQMGHYGPLIIDPAGPDPVQYDREHVILLSEFAAMHPHEIMKKLKVSEGYFSRQKASATDDYDFSGAERRMWGRMRMMPTDIADVSAPTYTYMINGHGPDDGLELPFSPGERVRLRIINGSAMTFFNIRLPGLPMTVVQADGQDVQPVEVDELQIGVAETYDVIVQPTKEGAFALAAESMDRSGMAQATLTSQPGRQAEFPALRDPPLLSMTDMGHGGMDHGNGAHGHEGHGAKPAAAMDHSQMDHGKMGHGKMDHSQMDHSKMSHGAMKPDTNLGAAPMDNHDMANMGGMKMRDTSLLPDSVKVGPGIDMVAMNPMDRTGFPGLGLDNVPHRVLNYRMLKSLKMDHHKRSPDREMQLHLTGNMERYMWSFDGKKMSAVGDDPIRFRYDERVRVKLVNDTMMAHPIHLHGMFFEVVNGQGHHQPKKHTVIVQPGSSATFDVTTDEPGDWAFHCHLLYHMHAGMMQAVSIEFPKDA</sequence>
<dbReference type="InterPro" id="IPR034282">
    <property type="entry name" value="CuRO_2_CopA"/>
</dbReference>
<dbReference type="Pfam" id="PF00394">
    <property type="entry name" value="Cu-oxidase"/>
    <property type="match status" value="1"/>
</dbReference>
<dbReference type="PROSITE" id="PS00080">
    <property type="entry name" value="MULTICOPPER_OXIDASE2"/>
    <property type="match status" value="1"/>
</dbReference>
<dbReference type="InterPro" id="IPR006311">
    <property type="entry name" value="TAT_signal"/>
</dbReference>
<dbReference type="InterPro" id="IPR045087">
    <property type="entry name" value="Cu-oxidase_fam"/>
</dbReference>